<accession>A0A5C3MMH8</accession>
<keyword evidence="2" id="KW-1133">Transmembrane helix</keyword>
<organism evidence="3 4">
    <name type="scientific">Heliocybe sulcata</name>
    <dbReference type="NCBI Taxonomy" id="5364"/>
    <lineage>
        <taxon>Eukaryota</taxon>
        <taxon>Fungi</taxon>
        <taxon>Dikarya</taxon>
        <taxon>Basidiomycota</taxon>
        <taxon>Agaricomycotina</taxon>
        <taxon>Agaricomycetes</taxon>
        <taxon>Gloeophyllales</taxon>
        <taxon>Gloeophyllaceae</taxon>
        <taxon>Heliocybe</taxon>
    </lineage>
</organism>
<protein>
    <submittedName>
        <fullName evidence="3">Uncharacterized protein</fullName>
    </submittedName>
</protein>
<evidence type="ECO:0000313" key="4">
    <source>
        <dbReference type="Proteomes" id="UP000305948"/>
    </source>
</evidence>
<proteinExistence type="predicted"/>
<gene>
    <name evidence="3" type="ORF">OE88DRAFT_875470</name>
</gene>
<feature type="transmembrane region" description="Helical" evidence="2">
    <location>
        <begin position="136"/>
        <end position="155"/>
    </location>
</feature>
<keyword evidence="4" id="KW-1185">Reference proteome</keyword>
<feature type="transmembrane region" description="Helical" evidence="2">
    <location>
        <begin position="95"/>
        <end position="116"/>
    </location>
</feature>
<evidence type="ECO:0000256" key="2">
    <source>
        <dbReference type="SAM" id="Phobius"/>
    </source>
</evidence>
<feature type="transmembrane region" description="Helical" evidence="2">
    <location>
        <begin position="35"/>
        <end position="54"/>
    </location>
</feature>
<sequence>MNLFHIFRVSCMSASFIPSRLPFQELTISRPSTALISLLCAGCVLACTALSPHIVPKSYLVVPICVPALTFIPALWALLHPVLRPTQSQHVVSEMLWTIMAVPFLTSLAIFISGIYPVNATLTINAIFQCLQWLTWALFSIVTLYAAVLAALTLLTRLTLDRDIWFRDITSTPSPFPVSYIFRVLRDPSLADRDYHNFWTSDTRENLHHDHSYCMPGCTCSRKVLVADLESSVPYLDRTERDGSGSGEPMQMSESRRQVPVRLPTAMERVNSIPVGLRACL</sequence>
<dbReference type="OrthoDB" id="2998233at2759"/>
<keyword evidence="2" id="KW-0472">Membrane</keyword>
<feature type="region of interest" description="Disordered" evidence="1">
    <location>
        <begin position="236"/>
        <end position="258"/>
    </location>
</feature>
<keyword evidence="2" id="KW-0812">Transmembrane</keyword>
<evidence type="ECO:0000256" key="1">
    <source>
        <dbReference type="SAM" id="MobiDB-lite"/>
    </source>
</evidence>
<dbReference type="AlphaFoldDB" id="A0A5C3MMH8"/>
<dbReference type="Proteomes" id="UP000305948">
    <property type="component" value="Unassembled WGS sequence"/>
</dbReference>
<reference evidence="3 4" key="1">
    <citation type="journal article" date="2019" name="Nat. Ecol. Evol.">
        <title>Megaphylogeny resolves global patterns of mushroom evolution.</title>
        <authorList>
            <person name="Varga T."/>
            <person name="Krizsan K."/>
            <person name="Foldi C."/>
            <person name="Dima B."/>
            <person name="Sanchez-Garcia M."/>
            <person name="Sanchez-Ramirez S."/>
            <person name="Szollosi G.J."/>
            <person name="Szarkandi J.G."/>
            <person name="Papp V."/>
            <person name="Albert L."/>
            <person name="Andreopoulos W."/>
            <person name="Angelini C."/>
            <person name="Antonin V."/>
            <person name="Barry K.W."/>
            <person name="Bougher N.L."/>
            <person name="Buchanan P."/>
            <person name="Buyck B."/>
            <person name="Bense V."/>
            <person name="Catcheside P."/>
            <person name="Chovatia M."/>
            <person name="Cooper J."/>
            <person name="Damon W."/>
            <person name="Desjardin D."/>
            <person name="Finy P."/>
            <person name="Geml J."/>
            <person name="Haridas S."/>
            <person name="Hughes K."/>
            <person name="Justo A."/>
            <person name="Karasinski D."/>
            <person name="Kautmanova I."/>
            <person name="Kiss B."/>
            <person name="Kocsube S."/>
            <person name="Kotiranta H."/>
            <person name="LaButti K.M."/>
            <person name="Lechner B.E."/>
            <person name="Liimatainen K."/>
            <person name="Lipzen A."/>
            <person name="Lukacs Z."/>
            <person name="Mihaltcheva S."/>
            <person name="Morgado L.N."/>
            <person name="Niskanen T."/>
            <person name="Noordeloos M.E."/>
            <person name="Ohm R.A."/>
            <person name="Ortiz-Santana B."/>
            <person name="Ovrebo C."/>
            <person name="Racz N."/>
            <person name="Riley R."/>
            <person name="Savchenko A."/>
            <person name="Shiryaev A."/>
            <person name="Soop K."/>
            <person name="Spirin V."/>
            <person name="Szebenyi C."/>
            <person name="Tomsovsky M."/>
            <person name="Tulloss R.E."/>
            <person name="Uehling J."/>
            <person name="Grigoriev I.V."/>
            <person name="Vagvolgyi C."/>
            <person name="Papp T."/>
            <person name="Martin F.M."/>
            <person name="Miettinen O."/>
            <person name="Hibbett D.S."/>
            <person name="Nagy L.G."/>
        </authorList>
    </citation>
    <scope>NUCLEOTIDE SEQUENCE [LARGE SCALE GENOMIC DNA]</scope>
    <source>
        <strain evidence="3 4">OMC1185</strain>
    </source>
</reference>
<name>A0A5C3MMH8_9AGAM</name>
<evidence type="ECO:0000313" key="3">
    <source>
        <dbReference type="EMBL" id="TFK46612.1"/>
    </source>
</evidence>
<dbReference type="EMBL" id="ML213528">
    <property type="protein sequence ID" value="TFK46612.1"/>
    <property type="molecule type" value="Genomic_DNA"/>
</dbReference>
<feature type="transmembrane region" description="Helical" evidence="2">
    <location>
        <begin position="60"/>
        <end position="83"/>
    </location>
</feature>